<keyword evidence="2" id="KW-1185">Reference proteome</keyword>
<organism evidence="1 2">
    <name type="scientific">Lentilactobacillus parafarraginis F0439</name>
    <dbReference type="NCBI Taxonomy" id="797515"/>
    <lineage>
        <taxon>Bacteria</taxon>
        <taxon>Bacillati</taxon>
        <taxon>Bacillota</taxon>
        <taxon>Bacilli</taxon>
        <taxon>Lactobacillales</taxon>
        <taxon>Lactobacillaceae</taxon>
        <taxon>Lentilactobacillus</taxon>
    </lineage>
</organism>
<sequence>MRNPFMFSTKFSEVIIVPKITEKSEIILLNNHEALVKIRGGNGKSKPVLNLWNTLKTISKRFR</sequence>
<dbReference type="EMBL" id="AGEY01000143">
    <property type="protein sequence ID" value="EHL97212.1"/>
    <property type="molecule type" value="Genomic_DNA"/>
</dbReference>
<dbReference type="HOGENOM" id="CLU_2880266_0_0_9"/>
<reference evidence="1 2" key="1">
    <citation type="submission" date="2011-09" db="EMBL/GenBank/DDBJ databases">
        <authorList>
            <person name="Weinstock G."/>
            <person name="Sodergren E."/>
            <person name="Clifton S."/>
            <person name="Fulton L."/>
            <person name="Fulton B."/>
            <person name="Courtney L."/>
            <person name="Fronick C."/>
            <person name="Harrison M."/>
            <person name="Strong C."/>
            <person name="Farmer C."/>
            <person name="Delahaunty K."/>
            <person name="Markovic C."/>
            <person name="Hall O."/>
            <person name="Minx P."/>
            <person name="Tomlinson C."/>
            <person name="Mitreva M."/>
            <person name="Hou S."/>
            <person name="Chen J."/>
            <person name="Wollam A."/>
            <person name="Pepin K.H."/>
            <person name="Johnson M."/>
            <person name="Bhonagiri V."/>
            <person name="Zhang X."/>
            <person name="Suruliraj S."/>
            <person name="Warren W."/>
            <person name="Chinwalla A."/>
            <person name="Mardis E.R."/>
            <person name="Wilson R.K."/>
        </authorList>
    </citation>
    <scope>NUCLEOTIDE SEQUENCE [LARGE SCALE GENOMIC DNA]</scope>
    <source>
        <strain evidence="1 2">F0439</strain>
    </source>
</reference>
<comment type="caution">
    <text evidence="1">The sequence shown here is derived from an EMBL/GenBank/DDBJ whole genome shotgun (WGS) entry which is preliminary data.</text>
</comment>
<protein>
    <submittedName>
        <fullName evidence="1">Uncharacterized protein</fullName>
    </submittedName>
</protein>
<dbReference type="AlphaFoldDB" id="G9ZQN6"/>
<name>G9ZQN6_9LACO</name>
<evidence type="ECO:0000313" key="2">
    <source>
        <dbReference type="Proteomes" id="UP000004625"/>
    </source>
</evidence>
<gene>
    <name evidence="1" type="ORF">HMPREF9103_02043</name>
</gene>
<dbReference type="Proteomes" id="UP000004625">
    <property type="component" value="Unassembled WGS sequence"/>
</dbReference>
<evidence type="ECO:0000313" key="1">
    <source>
        <dbReference type="EMBL" id="EHL97212.1"/>
    </source>
</evidence>
<accession>G9ZQN6</accession>
<proteinExistence type="predicted"/>